<feature type="region of interest" description="Disordered" evidence="1">
    <location>
        <begin position="83"/>
        <end position="103"/>
    </location>
</feature>
<comment type="caution">
    <text evidence="2">The sequence shown here is derived from an EMBL/GenBank/DDBJ whole genome shotgun (WGS) entry which is preliminary data.</text>
</comment>
<feature type="compositionally biased region" description="Basic residues" evidence="1">
    <location>
        <begin position="93"/>
        <end position="103"/>
    </location>
</feature>
<dbReference type="EMBL" id="DSJL01000001">
    <property type="protein sequence ID" value="HEF64018.1"/>
    <property type="molecule type" value="Genomic_DNA"/>
</dbReference>
<sequence length="103" mass="11639">MEEAREDMEPIIAPGVAGRGMQQWYTEVCATVRWHMPRLARRLALRSNPTACTSLLAPPTPVLQSHGVLSPMELLPRQRVTRELRLRTTHGAQPHKRGPKRLA</sequence>
<name>A0A7C1JPG0_THERO</name>
<evidence type="ECO:0000313" key="2">
    <source>
        <dbReference type="EMBL" id="HEF64018.1"/>
    </source>
</evidence>
<accession>A0A7C1JPG0</accession>
<evidence type="ECO:0000256" key="1">
    <source>
        <dbReference type="SAM" id="MobiDB-lite"/>
    </source>
</evidence>
<organism evidence="2">
    <name type="scientific">Thermomicrobium roseum</name>
    <dbReference type="NCBI Taxonomy" id="500"/>
    <lineage>
        <taxon>Bacteria</taxon>
        <taxon>Pseudomonadati</taxon>
        <taxon>Thermomicrobiota</taxon>
        <taxon>Thermomicrobia</taxon>
        <taxon>Thermomicrobiales</taxon>
        <taxon>Thermomicrobiaceae</taxon>
        <taxon>Thermomicrobium</taxon>
    </lineage>
</organism>
<gene>
    <name evidence="2" type="ORF">ENP47_00170</name>
</gene>
<proteinExistence type="predicted"/>
<dbReference type="AlphaFoldDB" id="A0A7C1JPG0"/>
<reference evidence="2" key="1">
    <citation type="journal article" date="2020" name="mSystems">
        <title>Genome- and Community-Level Interaction Insights into Carbon Utilization and Element Cycling Functions of Hydrothermarchaeota in Hydrothermal Sediment.</title>
        <authorList>
            <person name="Zhou Z."/>
            <person name="Liu Y."/>
            <person name="Xu W."/>
            <person name="Pan J."/>
            <person name="Luo Z.H."/>
            <person name="Li M."/>
        </authorList>
    </citation>
    <scope>NUCLEOTIDE SEQUENCE [LARGE SCALE GENOMIC DNA]</scope>
    <source>
        <strain evidence="2">SpSt-222</strain>
    </source>
</reference>
<protein>
    <submittedName>
        <fullName evidence="2">Uncharacterized protein</fullName>
    </submittedName>
</protein>